<dbReference type="AlphaFoldDB" id="A0AA36I6D9"/>
<proteinExistence type="predicted"/>
<organism evidence="2 3">
    <name type="scientific">Effrenium voratum</name>
    <dbReference type="NCBI Taxonomy" id="2562239"/>
    <lineage>
        <taxon>Eukaryota</taxon>
        <taxon>Sar</taxon>
        <taxon>Alveolata</taxon>
        <taxon>Dinophyceae</taxon>
        <taxon>Suessiales</taxon>
        <taxon>Symbiodiniaceae</taxon>
        <taxon>Effrenium</taxon>
    </lineage>
</organism>
<gene>
    <name evidence="2" type="ORF">EVOR1521_LOCUS9476</name>
</gene>
<evidence type="ECO:0000256" key="1">
    <source>
        <dbReference type="SAM" id="MobiDB-lite"/>
    </source>
</evidence>
<evidence type="ECO:0000313" key="3">
    <source>
        <dbReference type="Proteomes" id="UP001178507"/>
    </source>
</evidence>
<feature type="region of interest" description="Disordered" evidence="1">
    <location>
        <begin position="1"/>
        <end position="46"/>
    </location>
</feature>
<sequence>MGPPPVPKASRKSPELPPASPALKSPSPEDFPSPVPESPSPGKKHGFVRGAVVRILSNGECRGMTGGLGDYDETSDKWEVSGDFGKKWFESSSLAFFVAKRPGQVTMED</sequence>
<feature type="compositionally biased region" description="Pro residues" evidence="1">
    <location>
        <begin position="29"/>
        <end position="39"/>
    </location>
</feature>
<evidence type="ECO:0000313" key="2">
    <source>
        <dbReference type="EMBL" id="CAJ1381958.1"/>
    </source>
</evidence>
<comment type="caution">
    <text evidence="2">The sequence shown here is derived from an EMBL/GenBank/DDBJ whole genome shotgun (WGS) entry which is preliminary data.</text>
</comment>
<name>A0AA36I6D9_9DINO</name>
<dbReference type="EMBL" id="CAUJNA010000858">
    <property type="protein sequence ID" value="CAJ1381958.1"/>
    <property type="molecule type" value="Genomic_DNA"/>
</dbReference>
<accession>A0AA36I6D9</accession>
<reference evidence="2" key="1">
    <citation type="submission" date="2023-08" db="EMBL/GenBank/DDBJ databases">
        <authorList>
            <person name="Chen Y."/>
            <person name="Shah S."/>
            <person name="Dougan E. K."/>
            <person name="Thang M."/>
            <person name="Chan C."/>
        </authorList>
    </citation>
    <scope>NUCLEOTIDE SEQUENCE</scope>
</reference>
<keyword evidence="3" id="KW-1185">Reference proteome</keyword>
<protein>
    <submittedName>
        <fullName evidence="2">Uncharacterized protein</fullName>
    </submittedName>
</protein>
<dbReference type="Proteomes" id="UP001178507">
    <property type="component" value="Unassembled WGS sequence"/>
</dbReference>